<dbReference type="VEuPathDB" id="FungiDB:PV08_03488"/>
<dbReference type="OrthoDB" id="4117640at2759"/>
<accession>A0A0D2C6J0</accession>
<dbReference type="AlphaFoldDB" id="A0A0D2C6J0"/>
<dbReference type="Proteomes" id="UP000053328">
    <property type="component" value="Unassembled WGS sequence"/>
</dbReference>
<keyword evidence="2" id="KW-1185">Reference proteome</keyword>
<dbReference type="EMBL" id="KN847493">
    <property type="protein sequence ID" value="KIW19194.1"/>
    <property type="molecule type" value="Genomic_DNA"/>
</dbReference>
<dbReference type="GeneID" id="27330571"/>
<gene>
    <name evidence="1" type="ORF">PV08_03488</name>
</gene>
<dbReference type="RefSeq" id="XP_016239410.1">
    <property type="nucleotide sequence ID" value="XM_016377840.1"/>
</dbReference>
<name>A0A0D2C6J0_9EURO</name>
<reference evidence="1 2" key="1">
    <citation type="submission" date="2015-01" db="EMBL/GenBank/DDBJ databases">
        <title>The Genome Sequence of Exophiala spinifera CBS89968.</title>
        <authorList>
            <consortium name="The Broad Institute Genomics Platform"/>
            <person name="Cuomo C."/>
            <person name="de Hoog S."/>
            <person name="Gorbushina A."/>
            <person name="Stielow B."/>
            <person name="Teixiera M."/>
            <person name="Abouelleil A."/>
            <person name="Chapman S.B."/>
            <person name="Priest M."/>
            <person name="Young S.K."/>
            <person name="Wortman J."/>
            <person name="Nusbaum C."/>
            <person name="Birren B."/>
        </authorList>
    </citation>
    <scope>NUCLEOTIDE SEQUENCE [LARGE SCALE GENOMIC DNA]</scope>
    <source>
        <strain evidence="1 2">CBS 89968</strain>
    </source>
</reference>
<dbReference type="HOGENOM" id="CLU_096551_0_0_1"/>
<organism evidence="1 2">
    <name type="scientific">Exophiala spinifera</name>
    <dbReference type="NCBI Taxonomy" id="91928"/>
    <lineage>
        <taxon>Eukaryota</taxon>
        <taxon>Fungi</taxon>
        <taxon>Dikarya</taxon>
        <taxon>Ascomycota</taxon>
        <taxon>Pezizomycotina</taxon>
        <taxon>Eurotiomycetes</taxon>
        <taxon>Chaetothyriomycetidae</taxon>
        <taxon>Chaetothyriales</taxon>
        <taxon>Herpotrichiellaceae</taxon>
        <taxon>Exophiala</taxon>
    </lineage>
</organism>
<protein>
    <recommendedName>
        <fullName evidence="3">ABM domain-containing protein</fullName>
    </recommendedName>
</protein>
<proteinExistence type="predicted"/>
<sequence>MSLAICLQHQVESEEKAERLRGLLDDVARVTFLDEPDNRAYCWFRKSSHSTLEGPWIAGFELYDNEAALTTVHRSSTEYQAMRKASAEEQLWGKVYPEIIFLEPLDDSGFVNKDSRSSLFFKECRSTFVVLTRFEVEDADKELLYQTLSNLGGSLRLEHDVVSYLPLVRRDGKSLVVTVFEQYGSEEAYNSLTGNLEPLKSALESPKWKVDITTWSDGIGHIRGTESSKPKVLQSEAPAVFFVATPASSVKA</sequence>
<evidence type="ECO:0000313" key="1">
    <source>
        <dbReference type="EMBL" id="KIW19194.1"/>
    </source>
</evidence>
<evidence type="ECO:0000313" key="2">
    <source>
        <dbReference type="Proteomes" id="UP000053328"/>
    </source>
</evidence>
<dbReference type="Gene3D" id="3.30.70.100">
    <property type="match status" value="1"/>
</dbReference>
<evidence type="ECO:0008006" key="3">
    <source>
        <dbReference type="Google" id="ProtNLM"/>
    </source>
</evidence>